<sequence>MDCSPPGSFVHGDFPGKNTGVGCHALLQGIFQTQGSNPVSWIGRWVLYHLCHLGSPLFSLLSTKKKKTLVHYRIKQMGSLKMNIKQSFFYELLNKLYQILVI</sequence>
<keyword evidence="2" id="KW-1185">Reference proteome</keyword>
<dbReference type="EMBL" id="OX459943">
    <property type="protein sequence ID" value="CAI9177919.1"/>
    <property type="molecule type" value="Genomic_DNA"/>
</dbReference>
<name>A0ABN8ZW08_RANTA</name>
<evidence type="ECO:0000313" key="2">
    <source>
        <dbReference type="Proteomes" id="UP001176941"/>
    </source>
</evidence>
<protein>
    <submittedName>
        <fullName evidence="1">Uncharacterized protein</fullName>
    </submittedName>
</protein>
<proteinExistence type="predicted"/>
<gene>
    <name evidence="1" type="ORF">MRATA1EN1_LOCUS26881</name>
</gene>
<dbReference type="Proteomes" id="UP001176941">
    <property type="component" value="Chromosome 7"/>
</dbReference>
<accession>A0ABN8ZW08</accession>
<organism evidence="1 2">
    <name type="scientific">Rangifer tarandus platyrhynchus</name>
    <name type="common">Svalbard reindeer</name>
    <dbReference type="NCBI Taxonomy" id="3082113"/>
    <lineage>
        <taxon>Eukaryota</taxon>
        <taxon>Metazoa</taxon>
        <taxon>Chordata</taxon>
        <taxon>Craniata</taxon>
        <taxon>Vertebrata</taxon>
        <taxon>Euteleostomi</taxon>
        <taxon>Mammalia</taxon>
        <taxon>Eutheria</taxon>
        <taxon>Laurasiatheria</taxon>
        <taxon>Artiodactyla</taxon>
        <taxon>Ruminantia</taxon>
        <taxon>Pecora</taxon>
        <taxon>Cervidae</taxon>
        <taxon>Odocoileinae</taxon>
        <taxon>Rangifer</taxon>
    </lineage>
</organism>
<reference evidence="1" key="1">
    <citation type="submission" date="2023-04" db="EMBL/GenBank/DDBJ databases">
        <authorList>
            <consortium name="ELIXIR-Norway"/>
        </authorList>
    </citation>
    <scope>NUCLEOTIDE SEQUENCE [LARGE SCALE GENOMIC DNA]</scope>
</reference>
<evidence type="ECO:0000313" key="1">
    <source>
        <dbReference type="EMBL" id="CAI9177919.1"/>
    </source>
</evidence>